<dbReference type="OrthoDB" id="9808702at2"/>
<evidence type="ECO:0008006" key="3">
    <source>
        <dbReference type="Google" id="ProtNLM"/>
    </source>
</evidence>
<name>A0A512AYU1_9BACT</name>
<dbReference type="InterPro" id="IPR036567">
    <property type="entry name" value="RHF-like"/>
</dbReference>
<dbReference type="AlphaFoldDB" id="A0A512AYU1"/>
<sequence length="99" mass="11471">MKLQMYSIHFDADQSLLDFIQTKLNKLDTFFDRITDGEVYLRLDNNNPVNNKIVEVKLFVPGQTLFTKTEGASFENATDEALDILSRQVKKYKEKLATH</sequence>
<dbReference type="CDD" id="cd00552">
    <property type="entry name" value="RaiA"/>
    <property type="match status" value="1"/>
</dbReference>
<dbReference type="Proteomes" id="UP000321532">
    <property type="component" value="Unassembled WGS sequence"/>
</dbReference>
<evidence type="ECO:0000313" key="1">
    <source>
        <dbReference type="EMBL" id="GEO04874.1"/>
    </source>
</evidence>
<comment type="caution">
    <text evidence="1">The sequence shown here is derived from an EMBL/GenBank/DDBJ whole genome shotgun (WGS) entry which is preliminary data.</text>
</comment>
<dbReference type="InterPro" id="IPR003489">
    <property type="entry name" value="RHF/RaiA"/>
</dbReference>
<proteinExistence type="predicted"/>
<dbReference type="Gene3D" id="3.30.160.100">
    <property type="entry name" value="Ribosome hibernation promotion factor-like"/>
    <property type="match status" value="1"/>
</dbReference>
<dbReference type="NCBIfam" id="TIGR00741">
    <property type="entry name" value="yfiA"/>
    <property type="match status" value="1"/>
</dbReference>
<dbReference type="EMBL" id="BJYS01000018">
    <property type="protein sequence ID" value="GEO04874.1"/>
    <property type="molecule type" value="Genomic_DNA"/>
</dbReference>
<reference evidence="1 2" key="1">
    <citation type="submission" date="2019-07" db="EMBL/GenBank/DDBJ databases">
        <title>Whole genome shotgun sequence of Adhaeribacter aerolatus NBRC 106133.</title>
        <authorList>
            <person name="Hosoyama A."/>
            <person name="Uohara A."/>
            <person name="Ohji S."/>
            <person name="Ichikawa N."/>
        </authorList>
    </citation>
    <scope>NUCLEOTIDE SEQUENCE [LARGE SCALE GENOMIC DNA]</scope>
    <source>
        <strain evidence="1 2">NBRC 106133</strain>
    </source>
</reference>
<dbReference type="SUPFAM" id="SSF69754">
    <property type="entry name" value="Ribosome binding protein Y (YfiA homologue)"/>
    <property type="match status" value="1"/>
</dbReference>
<dbReference type="RefSeq" id="WP_146898136.1">
    <property type="nucleotide sequence ID" value="NZ_BJYS01000018.1"/>
</dbReference>
<accession>A0A512AYU1</accession>
<dbReference type="Pfam" id="PF02482">
    <property type="entry name" value="Ribosomal_S30AE"/>
    <property type="match status" value="1"/>
</dbReference>
<organism evidence="1 2">
    <name type="scientific">Adhaeribacter aerolatus</name>
    <dbReference type="NCBI Taxonomy" id="670289"/>
    <lineage>
        <taxon>Bacteria</taxon>
        <taxon>Pseudomonadati</taxon>
        <taxon>Bacteroidota</taxon>
        <taxon>Cytophagia</taxon>
        <taxon>Cytophagales</taxon>
        <taxon>Hymenobacteraceae</taxon>
        <taxon>Adhaeribacter</taxon>
    </lineage>
</organism>
<evidence type="ECO:0000313" key="2">
    <source>
        <dbReference type="Proteomes" id="UP000321532"/>
    </source>
</evidence>
<protein>
    <recommendedName>
        <fullName evidence="3">Ribosomal subunit interface protein</fullName>
    </recommendedName>
</protein>
<keyword evidence="2" id="KW-1185">Reference proteome</keyword>
<gene>
    <name evidence="1" type="ORF">AAE02nite_25380</name>
</gene>